<protein>
    <submittedName>
        <fullName evidence="2">Uncharacterized protein</fullName>
    </submittedName>
</protein>
<dbReference type="PANTHER" id="PTHR15350">
    <property type="entry name" value="COP9 SIGNALOSOME COMPLEX SUBUNIT 7/DENDRITIC CELL PROTEIN GA17"/>
    <property type="match status" value="1"/>
</dbReference>
<dbReference type="InterPro" id="IPR045237">
    <property type="entry name" value="COPS7/eIF3m"/>
</dbReference>
<dbReference type="GO" id="GO:0005852">
    <property type="term" value="C:eukaryotic translation initiation factor 3 complex"/>
    <property type="evidence" value="ECO:0007669"/>
    <property type="project" value="TreeGrafter"/>
</dbReference>
<keyword evidence="3" id="KW-1185">Reference proteome</keyword>
<reference evidence="2 3" key="1">
    <citation type="journal article" date="2014" name="Nature">
        <title>The genome of the recently domesticated crop plant sugar beet (Beta vulgaris).</title>
        <authorList>
            <person name="Dohm J.C."/>
            <person name="Minoche A.E."/>
            <person name="Holtgrawe D."/>
            <person name="Capella-Gutierrez S."/>
            <person name="Zakrzewski F."/>
            <person name="Tafer H."/>
            <person name="Rupp O."/>
            <person name="Sorensen T.R."/>
            <person name="Stracke R."/>
            <person name="Reinhardt R."/>
            <person name="Goesmann A."/>
            <person name="Kraft T."/>
            <person name="Schulz B."/>
            <person name="Stadler P.F."/>
            <person name="Schmidt T."/>
            <person name="Gabaldon T."/>
            <person name="Lehrach H."/>
            <person name="Weisshaar B."/>
            <person name="Himmelbauer H."/>
        </authorList>
    </citation>
    <scope>NUCLEOTIDE SEQUENCE [LARGE SCALE GENOMIC DNA]</scope>
    <source>
        <tissue evidence="2">Taproot</tissue>
    </source>
</reference>
<keyword evidence="1" id="KW-0472">Membrane</keyword>
<organism evidence="2 3">
    <name type="scientific">Beta vulgaris subsp. vulgaris</name>
    <name type="common">Beet</name>
    <dbReference type="NCBI Taxonomy" id="3555"/>
    <lineage>
        <taxon>Eukaryota</taxon>
        <taxon>Viridiplantae</taxon>
        <taxon>Streptophyta</taxon>
        <taxon>Embryophyta</taxon>
        <taxon>Tracheophyta</taxon>
        <taxon>Spermatophyta</taxon>
        <taxon>Magnoliopsida</taxon>
        <taxon>eudicotyledons</taxon>
        <taxon>Gunneridae</taxon>
        <taxon>Pentapetalae</taxon>
        <taxon>Caryophyllales</taxon>
        <taxon>Chenopodiaceae</taxon>
        <taxon>Betoideae</taxon>
        <taxon>Beta</taxon>
    </lineage>
</organism>
<gene>
    <name evidence="2" type="ORF">BVRB_016040</name>
</gene>
<dbReference type="Proteomes" id="UP000035740">
    <property type="component" value="Unassembled WGS sequence"/>
</dbReference>
<proteinExistence type="predicted"/>
<dbReference type="OrthoDB" id="10267031at2759"/>
<evidence type="ECO:0000313" key="3">
    <source>
        <dbReference type="Proteomes" id="UP000035740"/>
    </source>
</evidence>
<sequence>MESCSPRSERTFSSNFQSFKRKQKCDLLNMPSISQLENDAKYSMLYQLLKIFLTQRLDAYVDFEAANSSLLKSYVERQELVQCQEMGEFKEMGKCLVLVRKITLLVGITSMLVLEFSSLSPSLFKKCKHFMSTKAILIISYAHSSLVHLSLQLNTPQGDFCSKMDDDIMQ</sequence>
<feature type="transmembrane region" description="Helical" evidence="1">
    <location>
        <begin position="102"/>
        <end position="124"/>
    </location>
</feature>
<dbReference type="PANTHER" id="PTHR15350:SF2">
    <property type="entry name" value="EUKARYOTIC TRANSLATION INITIATION FACTOR 3 SUBUNIT M"/>
    <property type="match status" value="1"/>
</dbReference>
<dbReference type="AlphaFoldDB" id="A0A0J8B127"/>
<evidence type="ECO:0000256" key="1">
    <source>
        <dbReference type="SAM" id="Phobius"/>
    </source>
</evidence>
<dbReference type="ExpressionAtlas" id="A0A0J8B127">
    <property type="expression patterns" value="baseline"/>
</dbReference>
<dbReference type="Gramene" id="KMS94709">
    <property type="protein sequence ID" value="KMS94709"/>
    <property type="gene ID" value="BVRB_016040"/>
</dbReference>
<evidence type="ECO:0000313" key="2">
    <source>
        <dbReference type="EMBL" id="KMS94709.1"/>
    </source>
</evidence>
<accession>A0A0J8B127</accession>
<keyword evidence="1" id="KW-0812">Transmembrane</keyword>
<dbReference type="GO" id="GO:0002183">
    <property type="term" value="P:cytoplasmic translational initiation"/>
    <property type="evidence" value="ECO:0007669"/>
    <property type="project" value="TreeGrafter"/>
</dbReference>
<keyword evidence="1" id="KW-1133">Transmembrane helix</keyword>
<dbReference type="EMBL" id="KQ091101">
    <property type="protein sequence ID" value="KMS94709.1"/>
    <property type="molecule type" value="Genomic_DNA"/>
</dbReference>
<name>A0A0J8B127_BETVV</name>